<dbReference type="AlphaFoldDB" id="A0A0A9FT49"/>
<name>A0A0A9FT49_ARUDO</name>
<reference evidence="1" key="2">
    <citation type="journal article" date="2015" name="Data Brief">
        <title>Shoot transcriptome of the giant reed, Arundo donax.</title>
        <authorList>
            <person name="Barrero R.A."/>
            <person name="Guerrero F.D."/>
            <person name="Moolhuijzen P."/>
            <person name="Goolsby J.A."/>
            <person name="Tidwell J."/>
            <person name="Bellgard S.E."/>
            <person name="Bellgard M.I."/>
        </authorList>
    </citation>
    <scope>NUCLEOTIDE SEQUENCE</scope>
    <source>
        <tissue evidence="1">Shoot tissue taken approximately 20 cm above the soil surface</tissue>
    </source>
</reference>
<proteinExistence type="predicted"/>
<reference evidence="1" key="1">
    <citation type="submission" date="2014-09" db="EMBL/GenBank/DDBJ databases">
        <authorList>
            <person name="Magalhaes I.L.F."/>
            <person name="Oliveira U."/>
            <person name="Santos F.R."/>
            <person name="Vidigal T.H.D.A."/>
            <person name="Brescovit A.D."/>
            <person name="Santos A.J."/>
        </authorList>
    </citation>
    <scope>NUCLEOTIDE SEQUENCE</scope>
    <source>
        <tissue evidence="1">Shoot tissue taken approximately 20 cm above the soil surface</tissue>
    </source>
</reference>
<organism evidence="1">
    <name type="scientific">Arundo donax</name>
    <name type="common">Giant reed</name>
    <name type="synonym">Donax arundinaceus</name>
    <dbReference type="NCBI Taxonomy" id="35708"/>
    <lineage>
        <taxon>Eukaryota</taxon>
        <taxon>Viridiplantae</taxon>
        <taxon>Streptophyta</taxon>
        <taxon>Embryophyta</taxon>
        <taxon>Tracheophyta</taxon>
        <taxon>Spermatophyta</taxon>
        <taxon>Magnoliopsida</taxon>
        <taxon>Liliopsida</taxon>
        <taxon>Poales</taxon>
        <taxon>Poaceae</taxon>
        <taxon>PACMAD clade</taxon>
        <taxon>Arundinoideae</taxon>
        <taxon>Arundineae</taxon>
        <taxon>Arundo</taxon>
    </lineage>
</organism>
<evidence type="ECO:0000313" key="1">
    <source>
        <dbReference type="EMBL" id="JAE15447.1"/>
    </source>
</evidence>
<protein>
    <submittedName>
        <fullName evidence="1">Uncharacterized protein</fullName>
    </submittedName>
</protein>
<accession>A0A0A9FT49</accession>
<dbReference type="EMBL" id="GBRH01182449">
    <property type="protein sequence ID" value="JAE15447.1"/>
    <property type="molecule type" value="Transcribed_RNA"/>
</dbReference>
<sequence>MWIRMRLSRQACDLFPIRWFYQCGVFLQCW</sequence>